<sequence>MNMENDLVEMPQTEIPDEVRQVELPEIGETTPHPKPESPLAGNESTGHTESGSAGENDRPIGFVSP</sequence>
<dbReference type="AlphaFoldDB" id="A0A1I4AC62"/>
<evidence type="ECO:0000313" key="3">
    <source>
        <dbReference type="Proteomes" id="UP000198915"/>
    </source>
</evidence>
<protein>
    <submittedName>
        <fullName evidence="2">Uncharacterized protein</fullName>
    </submittedName>
</protein>
<proteinExistence type="predicted"/>
<name>A0A1I4AC62_9BACL</name>
<dbReference type="EMBL" id="FORT01000015">
    <property type="protein sequence ID" value="SFK53985.1"/>
    <property type="molecule type" value="Genomic_DNA"/>
</dbReference>
<dbReference type="GeneID" id="301133184"/>
<dbReference type="STRING" id="1884381.SAMN05518846_1156"/>
<accession>A0A1I4AC62</accession>
<organism evidence="2 3">
    <name type="scientific">Brevibacillus centrosporus</name>
    <dbReference type="NCBI Taxonomy" id="54910"/>
    <lineage>
        <taxon>Bacteria</taxon>
        <taxon>Bacillati</taxon>
        <taxon>Bacillota</taxon>
        <taxon>Bacilli</taxon>
        <taxon>Bacillales</taxon>
        <taxon>Paenibacillaceae</taxon>
        <taxon>Brevibacillus</taxon>
    </lineage>
</organism>
<gene>
    <name evidence="2" type="ORF">SAMN05518846_1156</name>
</gene>
<feature type="region of interest" description="Disordered" evidence="1">
    <location>
        <begin position="1"/>
        <end position="66"/>
    </location>
</feature>
<reference evidence="3" key="1">
    <citation type="submission" date="2016-10" db="EMBL/GenBank/DDBJ databases">
        <authorList>
            <person name="Varghese N."/>
            <person name="Submissions S."/>
        </authorList>
    </citation>
    <scope>NUCLEOTIDE SEQUENCE [LARGE SCALE GENOMIC DNA]</scope>
    <source>
        <strain evidence="3">OK042</strain>
    </source>
</reference>
<dbReference type="RefSeq" id="WP_246071149.1">
    <property type="nucleotide sequence ID" value="NZ_BJOE01000074.1"/>
</dbReference>
<keyword evidence="3" id="KW-1185">Reference proteome</keyword>
<evidence type="ECO:0000256" key="1">
    <source>
        <dbReference type="SAM" id="MobiDB-lite"/>
    </source>
</evidence>
<dbReference type="Proteomes" id="UP000198915">
    <property type="component" value="Unassembled WGS sequence"/>
</dbReference>
<feature type="compositionally biased region" description="Polar residues" evidence="1">
    <location>
        <begin position="43"/>
        <end position="54"/>
    </location>
</feature>
<evidence type="ECO:0000313" key="2">
    <source>
        <dbReference type="EMBL" id="SFK53985.1"/>
    </source>
</evidence>